<organism evidence="1 2">
    <name type="scientific">Sorangium cellulosum</name>
    <name type="common">Polyangium cellulosum</name>
    <dbReference type="NCBI Taxonomy" id="56"/>
    <lineage>
        <taxon>Bacteria</taxon>
        <taxon>Pseudomonadati</taxon>
        <taxon>Myxococcota</taxon>
        <taxon>Polyangia</taxon>
        <taxon>Polyangiales</taxon>
        <taxon>Polyangiaceae</taxon>
        <taxon>Sorangium</taxon>
    </lineage>
</organism>
<name>A0A150R1C9_SORCE</name>
<accession>A0A150R1C9</accession>
<protein>
    <submittedName>
        <fullName evidence="1">Uncharacterized protein</fullName>
    </submittedName>
</protein>
<dbReference type="EMBL" id="JEMA01000152">
    <property type="protein sequence ID" value="KYF74014.1"/>
    <property type="molecule type" value="Genomic_DNA"/>
</dbReference>
<sequence length="98" mass="10962">MKWRLLVMGALAVVAGCSREPPAPGEPPGETALSEGETILREHLKQHRPSITPGTPEYGVFIKDVLWDVYPELSAHPKKDEIRRFATEYVNRPDSPAR</sequence>
<proteinExistence type="predicted"/>
<evidence type="ECO:0000313" key="2">
    <source>
        <dbReference type="Proteomes" id="UP000075260"/>
    </source>
</evidence>
<reference evidence="1 2" key="1">
    <citation type="submission" date="2014-02" db="EMBL/GenBank/DDBJ databases">
        <title>The small core and large imbalanced accessory genome model reveals a collaborative survival strategy of Sorangium cellulosum strains in nature.</title>
        <authorList>
            <person name="Han K."/>
            <person name="Peng R."/>
            <person name="Blom J."/>
            <person name="Li Y.-Z."/>
        </authorList>
    </citation>
    <scope>NUCLEOTIDE SEQUENCE [LARGE SCALE GENOMIC DNA]</scope>
    <source>
        <strain evidence="1 2">So0008-312</strain>
    </source>
</reference>
<comment type="caution">
    <text evidence="1">The sequence shown here is derived from an EMBL/GenBank/DDBJ whole genome shotgun (WGS) entry which is preliminary data.</text>
</comment>
<dbReference type="AlphaFoldDB" id="A0A150R1C9"/>
<dbReference type="PROSITE" id="PS51257">
    <property type="entry name" value="PROKAR_LIPOPROTEIN"/>
    <property type="match status" value="1"/>
</dbReference>
<dbReference type="RefSeq" id="WP_061605439.1">
    <property type="nucleotide sequence ID" value="NZ_JEMA01000152.1"/>
</dbReference>
<evidence type="ECO:0000313" key="1">
    <source>
        <dbReference type="EMBL" id="KYF74014.1"/>
    </source>
</evidence>
<gene>
    <name evidence="1" type="ORF">BE15_43190</name>
</gene>
<dbReference type="Proteomes" id="UP000075260">
    <property type="component" value="Unassembled WGS sequence"/>
</dbReference>